<evidence type="ECO:0000313" key="6">
    <source>
        <dbReference type="EMBL" id="KAF7370917.1"/>
    </source>
</evidence>
<evidence type="ECO:0000256" key="1">
    <source>
        <dbReference type="ARBA" id="ARBA00001974"/>
    </source>
</evidence>
<keyword evidence="6" id="KW-0503">Monooxygenase</keyword>
<dbReference type="SUPFAM" id="SSF51445">
    <property type="entry name" value="(Trans)glycosidases"/>
    <property type="match status" value="1"/>
</dbReference>
<dbReference type="Gene3D" id="3.50.50.60">
    <property type="entry name" value="FAD/NAD(P)-binding domain"/>
    <property type="match status" value="2"/>
</dbReference>
<dbReference type="Gene3D" id="3.30.70.2450">
    <property type="match status" value="1"/>
</dbReference>
<comment type="caution">
    <text evidence="6">The sequence shown here is derived from an EMBL/GenBank/DDBJ whole genome shotgun (WGS) entry which is preliminary data.</text>
</comment>
<reference evidence="6" key="1">
    <citation type="submission" date="2020-05" db="EMBL/GenBank/DDBJ databases">
        <title>Mycena genomes resolve the evolution of fungal bioluminescence.</title>
        <authorList>
            <person name="Tsai I.J."/>
        </authorList>
    </citation>
    <scope>NUCLEOTIDE SEQUENCE</scope>
    <source>
        <strain evidence="6">160909Yilan</strain>
    </source>
</reference>
<gene>
    <name evidence="6" type="ORF">MSAN_00725600</name>
</gene>
<dbReference type="Gene3D" id="3.40.30.120">
    <property type="match status" value="1"/>
</dbReference>
<protein>
    <submittedName>
        <fullName evidence="6">Pentachlorophenol 4-monooxygenase</fullName>
    </submittedName>
</protein>
<dbReference type="PANTHER" id="PTHR43004">
    <property type="entry name" value="TRK SYSTEM POTASSIUM UPTAKE PROTEIN"/>
    <property type="match status" value="1"/>
</dbReference>
<dbReference type="SUPFAM" id="SSF51905">
    <property type="entry name" value="FAD/NAD(P)-binding domain"/>
    <property type="match status" value="1"/>
</dbReference>
<evidence type="ECO:0000256" key="3">
    <source>
        <dbReference type="ARBA" id="ARBA00022827"/>
    </source>
</evidence>
<keyword evidence="2" id="KW-0285">Flavoprotein</keyword>
<dbReference type="InterPro" id="IPR050641">
    <property type="entry name" value="RIFMO-like"/>
</dbReference>
<evidence type="ECO:0000313" key="7">
    <source>
        <dbReference type="Proteomes" id="UP000623467"/>
    </source>
</evidence>
<dbReference type="InterPro" id="IPR001223">
    <property type="entry name" value="Glyco_hydro18_cat"/>
</dbReference>
<sequence length="767" mass="83657">MQSTGIKVIGMLGGAAPGTYTCLTPDLFDTYYPVLAGYIKRFNIDGLDLDVEQDTPLDDIIHLITQLKADFGPDFIITLAPVATALIEGANLSGFDYIALESQVGANISWYNAQFYSGFGEFFPDDLYLEIVDFGTGLDPSRLVATTFTSPDEGFGFISIDEVVSSVQDLAQKQDFNFGGVGGWEYFNSLPGGEEQPYLWAQTMSQTMSGLQAKQAQLAKSKSIQSRAGAGPTGLILALALSRNGIPVRIIDKLQTPALGQRGPSLSPRTQEILRALGVLDDVNKRAISPPPIRKYALPEGTLPLTTLDARQPIWIGQNRLEGILRDALLAYSCEVEFGTSLISLTQDMDGVNATIEKDGKEDTQRFQFVVGADGARGVVRKQLGLKFDGESHPELQAIIGDIRVEGLEQNFWHMWGSPTSSSVYLRPTGEPGLFGVIMALTGLGLDNEAVMKDRTAFQDALTIVTGRKDLKVIELVWVAQWSPNIRMTEKFSAGRCFVAGDAAHVHSPTGGQVRIAILSPRLCTFLLVVKGLNSGAQDAFNLAWKLSLVLNRKAPSALLDSYDDERPPVIKEMLHATTELLNQLTSSDSFRWDRGGPLLMLGVNYRWSSIVVDEQDQGHTAAETPRDPYGIRLRGVKAGDRASDAPELKDIRRGQVVRMFDVFDVSRHTVLVFVSPSTSERDAALLAQVSHYPRDLVRCVAVVRSGVLGTVMEGFDMVLEDTQGHAHASYNFEAGCDIAVVRPDSVIGAVVRGPEGVERYFSQIFA</sequence>
<dbReference type="PANTHER" id="PTHR43004:SF19">
    <property type="entry name" value="BINDING MONOOXYGENASE, PUTATIVE (JCVI)-RELATED"/>
    <property type="match status" value="1"/>
</dbReference>
<keyword evidence="3" id="KW-0274">FAD</keyword>
<dbReference type="AlphaFoldDB" id="A0A8H7DFA5"/>
<dbReference type="EMBL" id="JACAZH010000004">
    <property type="protein sequence ID" value="KAF7370917.1"/>
    <property type="molecule type" value="Genomic_DNA"/>
</dbReference>
<dbReference type="InterPro" id="IPR002938">
    <property type="entry name" value="FAD-bd"/>
</dbReference>
<dbReference type="GO" id="GO:0005975">
    <property type="term" value="P:carbohydrate metabolic process"/>
    <property type="evidence" value="ECO:0007669"/>
    <property type="project" value="InterPro"/>
</dbReference>
<comment type="cofactor">
    <cofactor evidence="1">
        <name>FAD</name>
        <dbReference type="ChEBI" id="CHEBI:57692"/>
    </cofactor>
</comment>
<evidence type="ECO:0000256" key="2">
    <source>
        <dbReference type="ARBA" id="ARBA00022630"/>
    </source>
</evidence>
<dbReference type="PRINTS" id="PR00420">
    <property type="entry name" value="RNGMNOXGNASE"/>
</dbReference>
<proteinExistence type="predicted"/>
<dbReference type="InterPro" id="IPR036188">
    <property type="entry name" value="FAD/NAD-bd_sf"/>
</dbReference>
<dbReference type="Pfam" id="PF01494">
    <property type="entry name" value="FAD_binding_3"/>
    <property type="match status" value="2"/>
</dbReference>
<dbReference type="GO" id="GO:0016709">
    <property type="term" value="F:oxidoreductase activity, acting on paired donors, with incorporation or reduction of molecular oxygen, NAD(P)H as one donor, and incorporation of one atom of oxygen"/>
    <property type="evidence" value="ECO:0007669"/>
    <property type="project" value="UniProtKB-ARBA"/>
</dbReference>
<feature type="domain" description="GH18" evidence="5">
    <location>
        <begin position="1"/>
        <end position="211"/>
    </location>
</feature>
<evidence type="ECO:0000259" key="5">
    <source>
        <dbReference type="PROSITE" id="PS51910"/>
    </source>
</evidence>
<keyword evidence="7" id="KW-1185">Reference proteome</keyword>
<dbReference type="OrthoDB" id="2690153at2759"/>
<dbReference type="InterPro" id="IPR017853">
    <property type="entry name" value="GH"/>
</dbReference>
<dbReference type="GO" id="GO:0071949">
    <property type="term" value="F:FAD binding"/>
    <property type="evidence" value="ECO:0007669"/>
    <property type="project" value="InterPro"/>
</dbReference>
<dbReference type="PROSITE" id="PS51910">
    <property type="entry name" value="GH18_2"/>
    <property type="match status" value="1"/>
</dbReference>
<name>A0A8H7DFA5_9AGAR</name>
<evidence type="ECO:0000256" key="4">
    <source>
        <dbReference type="ARBA" id="ARBA00023002"/>
    </source>
</evidence>
<dbReference type="Proteomes" id="UP000623467">
    <property type="component" value="Unassembled WGS sequence"/>
</dbReference>
<organism evidence="6 7">
    <name type="scientific">Mycena sanguinolenta</name>
    <dbReference type="NCBI Taxonomy" id="230812"/>
    <lineage>
        <taxon>Eukaryota</taxon>
        <taxon>Fungi</taxon>
        <taxon>Dikarya</taxon>
        <taxon>Basidiomycota</taxon>
        <taxon>Agaricomycotina</taxon>
        <taxon>Agaricomycetes</taxon>
        <taxon>Agaricomycetidae</taxon>
        <taxon>Agaricales</taxon>
        <taxon>Marasmiineae</taxon>
        <taxon>Mycenaceae</taxon>
        <taxon>Mycena</taxon>
    </lineage>
</organism>
<keyword evidence="4" id="KW-0560">Oxidoreductase</keyword>
<dbReference type="Gene3D" id="3.20.20.80">
    <property type="entry name" value="Glycosidases"/>
    <property type="match status" value="1"/>
</dbReference>
<accession>A0A8H7DFA5</accession>